<sequence length="1400" mass="152465">MPPAAVEVRSPIDSPQPKQSNPNSMAQSRPSSSINLGKLYSGFGDATECGSDRGGADFARPAATGRPRPRLVKVRKQAGAQNPRSRGGGPSEVSSGLGLGLGFDTFCSSSGVSFEKGGCGNGDFVFGANQGGLGESLGGKADETGKLNVETGMESAKIENVGFVFGDKETSAKSNSSGEKEQSFANAKESVTEEKGDTKTECERESGKLSGGFVFGCNWRGLGSNSDQEKNEYGEFAKKTNAAFVFGANQNGNVDFSKSFDQFGFGSGTNVKAGQETELGKSSGSKFVFGASWFNSKSKTSASLEKRGFSEKAEASDEVDCNQRWKLDGDTGVFVFGSKSRTDSSSNERTKENLGNFNSSVDTQVQNKGPDVSVEVKYPHKSGDYIAGNASVSGTSSEHKLPDEMRKLNIDDSVNVSDVEKTEVLKAKPFSNAGAASTFRRYRKVRRGCRKVSNSSCRNIESYSCDGSSKGPSVDVESQKTDGHISGSSEQSHVVFGSGCNATDVSGTYKSEPFIFLAGLGESAEFGQLRKCQVNYDTEPKVAFSQSTFSSNCHESQPRPSEAAFVGIEKKDASSSPSTPEGLRVPSTDLKTPLCDPFSLKESLFPERSKKAEFTVKNRSIKDKRLKETKRKPRKPLVKQLHDQDHASKESSAHENPNTPGCYSPMDFSPYQETTVDDQFSRETSASDAPVPADLKEEDLATTGKGFDNDRHEQGSKVPSAEILGDHNERSFNEKCPPVSMPEFACSSSQTAQADGHSGVGVASVESRGVFSSDMENQEKISRMQFQYGTENVSATRFNSGMEDIKGANFMFSAASGQGQSSARRHRYRRKSRIGVVKVESSSVQSSTVSDTSSLPGAADKSEAGKQFVQGHSSSSAQIHETCEKWRLRGNQAYKNRDLSQAEAFYTQGIVSVPSSERSGSCLEPLLLCYSNRAATRMCLLRIREAIGDCTMAVALDPNFLKVQMRAANCHLLLGEVENAQQYFTNCLEAGAGVCLDRRIIIDAADGQSKAQLRRHEEVIQLCEQSLSFAEKNFTSVETVADVDGTSNEGYSFARLWRWCLISKSYFHLGRLEAALSLLDKLAKVRSINDESASKDLESSASLAITIRDLLHQKNAGNEAFKSGRYAEAADYYTVALSRNVDSRQFAAVCFCNRAAAHQALGQIADAISDCSLAIALDGNYAKAVSRRATLHEMIRDYAEAASDLQRLISIFESQSCDKAKESSYSARSTRSVKDLRQAQMLLPVMEEKAKTGDSLEFYLILGCKPSDTSADIKKAYRKAALKHHPDKAGQFLARTDSGDEGRLWKEISQEIHKDADRLFKMIGEAYAVLSDPDKRSQYDLDEELRKAPKGSSTHRKHSNAHSSGNSPFRRSDFQSSPFERSSYKRNSREHWRTHGNSYY</sequence>
<feature type="compositionally biased region" description="Basic residues" evidence="1">
    <location>
        <begin position="627"/>
        <end position="637"/>
    </location>
</feature>
<feature type="compositionally biased region" description="Basic and acidic residues" evidence="1">
    <location>
        <begin position="640"/>
        <end position="653"/>
    </location>
</feature>
<feature type="compositionally biased region" description="Polar residues" evidence="1">
    <location>
        <begin position="1361"/>
        <end position="1380"/>
    </location>
</feature>
<feature type="compositionally biased region" description="Polar residues" evidence="1">
    <location>
        <begin position="16"/>
        <end position="35"/>
    </location>
</feature>
<dbReference type="SMART" id="SM00271">
    <property type="entry name" value="DnaJ"/>
    <property type="match status" value="1"/>
</dbReference>
<feature type="region of interest" description="Disordered" evidence="1">
    <location>
        <begin position="169"/>
        <end position="204"/>
    </location>
</feature>
<evidence type="ECO:0000259" key="2">
    <source>
        <dbReference type="PROSITE" id="PS50076"/>
    </source>
</evidence>
<comment type="caution">
    <text evidence="3">The sequence shown here is derived from an EMBL/GenBank/DDBJ whole genome shotgun (WGS) entry which is preliminary data.</text>
</comment>
<feature type="compositionally biased region" description="Low complexity" evidence="1">
    <location>
        <begin position="845"/>
        <end position="854"/>
    </location>
</feature>
<dbReference type="Gene3D" id="1.10.287.110">
    <property type="entry name" value="DnaJ domain"/>
    <property type="match status" value="1"/>
</dbReference>
<feature type="compositionally biased region" description="Basic residues" evidence="1">
    <location>
        <begin position="67"/>
        <end position="76"/>
    </location>
</feature>
<dbReference type="SMART" id="SM00028">
    <property type="entry name" value="TPR"/>
    <property type="match status" value="7"/>
</dbReference>
<feature type="region of interest" description="Disordered" evidence="1">
    <location>
        <begin position="569"/>
        <end position="590"/>
    </location>
</feature>
<dbReference type="Gene3D" id="1.25.40.10">
    <property type="entry name" value="Tetratricopeptide repeat domain"/>
    <property type="match status" value="2"/>
</dbReference>
<organism evidence="3 4">
    <name type="scientific">Ficus carica</name>
    <name type="common">Common fig</name>
    <dbReference type="NCBI Taxonomy" id="3494"/>
    <lineage>
        <taxon>Eukaryota</taxon>
        <taxon>Viridiplantae</taxon>
        <taxon>Streptophyta</taxon>
        <taxon>Embryophyta</taxon>
        <taxon>Tracheophyta</taxon>
        <taxon>Spermatophyta</taxon>
        <taxon>Magnoliopsida</taxon>
        <taxon>eudicotyledons</taxon>
        <taxon>Gunneridae</taxon>
        <taxon>Pentapetalae</taxon>
        <taxon>rosids</taxon>
        <taxon>fabids</taxon>
        <taxon>Rosales</taxon>
        <taxon>Moraceae</taxon>
        <taxon>Ficeae</taxon>
        <taxon>Ficus</taxon>
    </lineage>
</organism>
<dbReference type="PANTHER" id="PTHR45181">
    <property type="entry name" value="HEAT SHOCK PROTEIN DNAJ WITH TETRATRICOPEPTIDE REPEAT-CONTAINING PROTEIN"/>
    <property type="match status" value="1"/>
</dbReference>
<evidence type="ECO:0000313" key="3">
    <source>
        <dbReference type="EMBL" id="GMN55421.1"/>
    </source>
</evidence>
<feature type="region of interest" description="Disordered" evidence="1">
    <location>
        <begin position="464"/>
        <end position="490"/>
    </location>
</feature>
<dbReference type="Pfam" id="PF00226">
    <property type="entry name" value="DnaJ"/>
    <property type="match status" value="1"/>
</dbReference>
<feature type="region of interest" description="Disordered" evidence="1">
    <location>
        <begin position="338"/>
        <end position="358"/>
    </location>
</feature>
<feature type="region of interest" description="Disordered" evidence="1">
    <location>
        <begin position="845"/>
        <end position="872"/>
    </location>
</feature>
<proteinExistence type="predicted"/>
<name>A0AA88DG45_FICCA</name>
<evidence type="ECO:0000256" key="1">
    <source>
        <dbReference type="SAM" id="MobiDB-lite"/>
    </source>
</evidence>
<dbReference type="PROSITE" id="PS50076">
    <property type="entry name" value="DNAJ_2"/>
    <property type="match status" value="1"/>
</dbReference>
<accession>A0AA88DG45</accession>
<dbReference type="CDD" id="cd06257">
    <property type="entry name" value="DnaJ"/>
    <property type="match status" value="1"/>
</dbReference>
<dbReference type="Proteomes" id="UP001187192">
    <property type="component" value="Unassembled WGS sequence"/>
</dbReference>
<evidence type="ECO:0000313" key="4">
    <source>
        <dbReference type="Proteomes" id="UP001187192"/>
    </source>
</evidence>
<feature type="region of interest" description="Disordered" evidence="1">
    <location>
        <begin position="1346"/>
        <end position="1400"/>
    </location>
</feature>
<dbReference type="InterPro" id="IPR019734">
    <property type="entry name" value="TPR_rpt"/>
</dbReference>
<dbReference type="InterPro" id="IPR036869">
    <property type="entry name" value="J_dom_sf"/>
</dbReference>
<feature type="domain" description="J" evidence="2">
    <location>
        <begin position="1257"/>
        <end position="1343"/>
    </location>
</feature>
<dbReference type="PRINTS" id="PR00625">
    <property type="entry name" value="JDOMAIN"/>
</dbReference>
<keyword evidence="4" id="KW-1185">Reference proteome</keyword>
<reference evidence="3" key="1">
    <citation type="submission" date="2023-07" db="EMBL/GenBank/DDBJ databases">
        <title>draft genome sequence of fig (Ficus carica).</title>
        <authorList>
            <person name="Takahashi T."/>
            <person name="Nishimura K."/>
        </authorList>
    </citation>
    <scope>NUCLEOTIDE SEQUENCE</scope>
</reference>
<dbReference type="EMBL" id="BTGU01000057">
    <property type="protein sequence ID" value="GMN55421.1"/>
    <property type="molecule type" value="Genomic_DNA"/>
</dbReference>
<gene>
    <name evidence="3" type="ORF">TIFTF001_024544</name>
</gene>
<feature type="compositionally biased region" description="Basic and acidic residues" evidence="1">
    <location>
        <begin position="340"/>
        <end position="352"/>
    </location>
</feature>
<feature type="region of interest" description="Disordered" evidence="1">
    <location>
        <begin position="1"/>
        <end position="93"/>
    </location>
</feature>
<feature type="compositionally biased region" description="Polar residues" evidence="1">
    <location>
        <begin position="671"/>
        <end position="687"/>
    </location>
</feature>
<feature type="compositionally biased region" description="Basic and acidic residues" evidence="1">
    <location>
        <begin position="190"/>
        <end position="204"/>
    </location>
</feature>
<dbReference type="SUPFAM" id="SSF46565">
    <property type="entry name" value="Chaperone J-domain"/>
    <property type="match status" value="1"/>
</dbReference>
<dbReference type="InterPro" id="IPR011990">
    <property type="entry name" value="TPR-like_helical_dom_sf"/>
</dbReference>
<dbReference type="InterPro" id="IPR018253">
    <property type="entry name" value="DnaJ_domain_CS"/>
</dbReference>
<protein>
    <recommendedName>
        <fullName evidence="2">J domain-containing protein</fullName>
    </recommendedName>
</protein>
<dbReference type="PROSITE" id="PS00636">
    <property type="entry name" value="DNAJ_1"/>
    <property type="match status" value="1"/>
</dbReference>
<feature type="region of interest" description="Disordered" evidence="1">
    <location>
        <begin position="623"/>
        <end position="695"/>
    </location>
</feature>
<dbReference type="SUPFAM" id="SSF48452">
    <property type="entry name" value="TPR-like"/>
    <property type="match status" value="2"/>
</dbReference>
<dbReference type="PANTHER" id="PTHR45181:SF8">
    <property type="entry name" value="HEAT SHOCK PROTEIN DNAJ WITH TETRATRICOPEPTIDE REPEAT-CONTAINING PROTEIN"/>
    <property type="match status" value="1"/>
</dbReference>
<dbReference type="InterPro" id="IPR001623">
    <property type="entry name" value="DnaJ_domain"/>
</dbReference>